<dbReference type="AlphaFoldDB" id="A0AAE0VPA2"/>
<dbReference type="PANTHER" id="PTHR46844">
    <property type="entry name" value="SLR5058 PROTEIN"/>
    <property type="match status" value="1"/>
</dbReference>
<keyword evidence="5" id="KW-1185">Reference proteome</keyword>
<dbReference type="Proteomes" id="UP001195483">
    <property type="component" value="Unassembled WGS sequence"/>
</dbReference>
<dbReference type="InterPro" id="IPR027417">
    <property type="entry name" value="P-loop_NTPase"/>
</dbReference>
<comment type="caution">
    <text evidence="4">The sequence shown here is derived from an EMBL/GenBank/DDBJ whole genome shotgun (WGS) entry which is preliminary data.</text>
</comment>
<evidence type="ECO:0000256" key="1">
    <source>
        <dbReference type="ARBA" id="ARBA00022741"/>
    </source>
</evidence>
<dbReference type="GO" id="GO:0005524">
    <property type="term" value="F:ATP binding"/>
    <property type="evidence" value="ECO:0007669"/>
    <property type="project" value="UniProtKB-KW"/>
</dbReference>
<dbReference type="InterPro" id="IPR007111">
    <property type="entry name" value="NACHT_NTPase"/>
</dbReference>
<evidence type="ECO:0000313" key="4">
    <source>
        <dbReference type="EMBL" id="KAK3584971.1"/>
    </source>
</evidence>
<dbReference type="SUPFAM" id="SSF52047">
    <property type="entry name" value="RNI-like"/>
    <property type="match status" value="1"/>
</dbReference>
<gene>
    <name evidence="4" type="ORF">CHS0354_009663</name>
</gene>
<dbReference type="SUPFAM" id="SSF52540">
    <property type="entry name" value="P-loop containing nucleoside triphosphate hydrolases"/>
    <property type="match status" value="1"/>
</dbReference>
<dbReference type="Gene3D" id="3.80.10.10">
    <property type="entry name" value="Ribonuclease Inhibitor"/>
    <property type="match status" value="1"/>
</dbReference>
<evidence type="ECO:0000313" key="5">
    <source>
        <dbReference type="Proteomes" id="UP001195483"/>
    </source>
</evidence>
<dbReference type="Gene3D" id="3.40.50.300">
    <property type="entry name" value="P-loop containing nucleotide triphosphate hydrolases"/>
    <property type="match status" value="1"/>
</dbReference>
<reference evidence="4" key="1">
    <citation type="journal article" date="2021" name="Genome Biol. Evol.">
        <title>A High-Quality Reference Genome for a Parasitic Bivalve with Doubly Uniparental Inheritance (Bivalvia: Unionida).</title>
        <authorList>
            <person name="Smith C.H."/>
        </authorList>
    </citation>
    <scope>NUCLEOTIDE SEQUENCE</scope>
    <source>
        <strain evidence="4">CHS0354</strain>
    </source>
</reference>
<reference evidence="4" key="2">
    <citation type="journal article" date="2021" name="Genome Biol. Evol.">
        <title>Developing a high-quality reference genome for a parasitic bivalve with doubly uniparental inheritance (Bivalvia: Unionida).</title>
        <authorList>
            <person name="Smith C.H."/>
        </authorList>
    </citation>
    <scope>NUCLEOTIDE SEQUENCE</scope>
    <source>
        <strain evidence="4">CHS0354</strain>
        <tissue evidence="4">Mantle</tissue>
    </source>
</reference>
<dbReference type="PANTHER" id="PTHR46844:SF1">
    <property type="entry name" value="SLR5058 PROTEIN"/>
    <property type="match status" value="1"/>
</dbReference>
<reference evidence="4" key="3">
    <citation type="submission" date="2023-05" db="EMBL/GenBank/DDBJ databases">
        <authorList>
            <person name="Smith C.H."/>
        </authorList>
    </citation>
    <scope>NUCLEOTIDE SEQUENCE</scope>
    <source>
        <strain evidence="4">CHS0354</strain>
        <tissue evidence="4">Mantle</tissue>
    </source>
</reference>
<evidence type="ECO:0000259" key="3">
    <source>
        <dbReference type="Pfam" id="PF05729"/>
    </source>
</evidence>
<feature type="domain" description="NACHT" evidence="3">
    <location>
        <begin position="138"/>
        <end position="302"/>
    </location>
</feature>
<dbReference type="InterPro" id="IPR032675">
    <property type="entry name" value="LRR_dom_sf"/>
</dbReference>
<evidence type="ECO:0000256" key="2">
    <source>
        <dbReference type="ARBA" id="ARBA00022840"/>
    </source>
</evidence>
<accession>A0AAE0VPA2</accession>
<dbReference type="Pfam" id="PF05729">
    <property type="entry name" value="NACHT"/>
    <property type="match status" value="1"/>
</dbReference>
<proteinExistence type="predicted"/>
<keyword evidence="2" id="KW-0067">ATP-binding</keyword>
<dbReference type="EMBL" id="JAEAOA010000616">
    <property type="protein sequence ID" value="KAK3584971.1"/>
    <property type="molecule type" value="Genomic_DNA"/>
</dbReference>
<sequence length="1000" mass="114986">MLKDEMGIFYINLQHDRGWGGVGCIKLKKKHKQMKTDNITEQIATCSKEYLAQKELSDTVKYLRELYKDLVTVPLSPSGESEDYVNVSELYVNISFKKVEIADLKNEESNAFSGTEREDKPLISNYQASRNKINQSSPIFLFGDCGSGKSAWCKHLVQCWLQCSDVKDVNIECLGLPDLQTIKILLYLPLQFSDRGISFQELLRKHIFKETRTYEEFVMNYVKRHSQKVLIIMDGLDIRENVTPISDISNDKYISSCTVVVTARPASLKLLKDTCHVKAEHMRLFRVSRMTLEDATAYASSILKHINQLHEKNFRFEDFWRFTEHLHINDLLSVPYICLVILHVWMENENCFTEITHILFNIIYYYLQSATSDQQRKEFIESVSDRRTTVAQTDMTKLNKWNLAMEHEYLLHVLSRVAAQILYSEIEREPSKLILPQIFPSIDEDDRDLRRICESGLLTEPLSLSANKKVSDMTFPDRLIFQFFVSIFIALREGQDCDFILSNMTASMQNSMIIHMLFQLSDKLVKTIVDKTIKSFKTENTNSIGNESNEKCRYCITFSNASPVLWLHSFMYNDAFHATKLLFLSTALHCIDKLNSLELTNHENNENLVFQIPCLSELERLTLDINNCTLLLCKEWDSHIPRKLKEVVIRSVNINTGTLGLFIHALGLCAGLEKLELFPSLIWTDDNNNLSKRPNLANYSWNELSKCIQGNTKLKTLEFNSLILFGVVDTLLSRLFRYENLENITLKNLSSTYQEHSPPFHSCCTDRGKDDIKKNKMKLTQFSLEKLKLFNSPMDFLFFTTKNGETKTVTNKLKVLTISKLEMPEKSWETLGSQIGYLTLSELRLSSITPGGSLQILLDSIGTCKEIKRLFLCNINTGNTTPRFSFLANLKQLSKLHLRGMKLDVHSSCLLFKAICECKQLQILSLCNIDIEEVPKLHYVRELKKLSKLTADNVTIKRGSGSLSEFLNAFTECKNLQTLYVSKQNTSQIPSKLSAVTKWI</sequence>
<keyword evidence="1" id="KW-0547">Nucleotide-binding</keyword>
<name>A0AAE0VPA2_9BIVA</name>
<protein>
    <recommendedName>
        <fullName evidence="3">NACHT domain-containing protein</fullName>
    </recommendedName>
</protein>
<organism evidence="4 5">
    <name type="scientific">Potamilus streckersoni</name>
    <dbReference type="NCBI Taxonomy" id="2493646"/>
    <lineage>
        <taxon>Eukaryota</taxon>
        <taxon>Metazoa</taxon>
        <taxon>Spiralia</taxon>
        <taxon>Lophotrochozoa</taxon>
        <taxon>Mollusca</taxon>
        <taxon>Bivalvia</taxon>
        <taxon>Autobranchia</taxon>
        <taxon>Heteroconchia</taxon>
        <taxon>Palaeoheterodonta</taxon>
        <taxon>Unionida</taxon>
        <taxon>Unionoidea</taxon>
        <taxon>Unionidae</taxon>
        <taxon>Ambleminae</taxon>
        <taxon>Lampsilini</taxon>
        <taxon>Potamilus</taxon>
    </lineage>
</organism>